<dbReference type="AlphaFoldDB" id="A0A0F8W5S0"/>
<gene>
    <name evidence="1" type="ORF">LCGC14_3110410</name>
</gene>
<evidence type="ECO:0000313" key="1">
    <source>
        <dbReference type="EMBL" id="KKK51888.1"/>
    </source>
</evidence>
<reference evidence="1" key="1">
    <citation type="journal article" date="2015" name="Nature">
        <title>Complex archaea that bridge the gap between prokaryotes and eukaryotes.</title>
        <authorList>
            <person name="Spang A."/>
            <person name="Saw J.H."/>
            <person name="Jorgensen S.L."/>
            <person name="Zaremba-Niedzwiedzka K."/>
            <person name="Martijn J."/>
            <person name="Lind A.E."/>
            <person name="van Eijk R."/>
            <person name="Schleper C."/>
            <person name="Guy L."/>
            <person name="Ettema T.J."/>
        </authorList>
    </citation>
    <scope>NUCLEOTIDE SEQUENCE</scope>
</reference>
<accession>A0A0F8W5S0</accession>
<dbReference type="EMBL" id="LAZR01067287">
    <property type="protein sequence ID" value="KKK51888.1"/>
    <property type="molecule type" value="Genomic_DNA"/>
</dbReference>
<name>A0A0F8W5S0_9ZZZZ</name>
<feature type="non-terminal residue" evidence="1">
    <location>
        <position position="39"/>
    </location>
</feature>
<comment type="caution">
    <text evidence="1">The sequence shown here is derived from an EMBL/GenBank/DDBJ whole genome shotgun (WGS) entry which is preliminary data.</text>
</comment>
<sequence length="39" mass="4453">MDRTSWTWTTSCSIVIADSDIADFESRHADLIAKSPRIR</sequence>
<proteinExistence type="predicted"/>
<organism evidence="1">
    <name type="scientific">marine sediment metagenome</name>
    <dbReference type="NCBI Taxonomy" id="412755"/>
    <lineage>
        <taxon>unclassified sequences</taxon>
        <taxon>metagenomes</taxon>
        <taxon>ecological metagenomes</taxon>
    </lineage>
</organism>
<protein>
    <submittedName>
        <fullName evidence="1">Uncharacterized protein</fullName>
    </submittedName>
</protein>